<feature type="signal peptide" evidence="1">
    <location>
        <begin position="1"/>
        <end position="23"/>
    </location>
</feature>
<protein>
    <recommendedName>
        <fullName evidence="4">Outer membrane protein beta-barrel domain-containing protein</fullName>
    </recommendedName>
</protein>
<sequence>MHTTILRPAIISTLLLSNTLSNAGLNHSVNMRISGVISHLTAQNSGAYNLPYLNTTDDYHFACPSADDDEIDVNTAFVNDDQKSIAKDSVDTTAVNRLSVGFKLQSLPETAYPSDALTFGISSEVYGIYEGEARSVLASLFTFKPRSTFGADIGVVLDRNGNQIEIGGGAFAQRIKIETGPVFDALSSMDNDAIDGNTNASLFNDGERKPYEAEIDYLVAPYIYAELSTHLGDVATVFIKGQYGFATDPKLNSNPSDTDTQMFSGDHTQFEEQYEFRTNTIKVGLEINLF</sequence>
<keyword evidence="1" id="KW-0732">Signal</keyword>
<proteinExistence type="predicted"/>
<dbReference type="EMBL" id="CP092900">
    <property type="protein sequence ID" value="UTC24744.1"/>
    <property type="molecule type" value="Genomic_DNA"/>
</dbReference>
<dbReference type="RefSeq" id="WP_258568533.1">
    <property type="nucleotide sequence ID" value="NZ_CP092900.1"/>
</dbReference>
<evidence type="ECO:0000313" key="2">
    <source>
        <dbReference type="EMBL" id="UTC24744.1"/>
    </source>
</evidence>
<evidence type="ECO:0000313" key="3">
    <source>
        <dbReference type="Proteomes" id="UP001055955"/>
    </source>
</evidence>
<evidence type="ECO:0008006" key="4">
    <source>
        <dbReference type="Google" id="ProtNLM"/>
    </source>
</evidence>
<name>A0ABY5DLM1_9GAMM</name>
<accession>A0ABY5DLM1</accession>
<feature type="chain" id="PRO_5045386076" description="Outer membrane protein beta-barrel domain-containing protein" evidence="1">
    <location>
        <begin position="24"/>
        <end position="290"/>
    </location>
</feature>
<keyword evidence="3" id="KW-1185">Reference proteome</keyword>
<dbReference type="Proteomes" id="UP001055955">
    <property type="component" value="Chromosome"/>
</dbReference>
<organism evidence="2 3">
    <name type="scientific">Candidatus Comchoanobacter bicostacola</name>
    <dbReference type="NCBI Taxonomy" id="2919598"/>
    <lineage>
        <taxon>Bacteria</taxon>
        <taxon>Pseudomonadati</taxon>
        <taxon>Pseudomonadota</taxon>
        <taxon>Gammaproteobacteria</taxon>
        <taxon>Candidatus Comchoanobacterales</taxon>
        <taxon>Candidatus Comchoanobacteraceae</taxon>
        <taxon>Candidatus Comchoanobacter</taxon>
    </lineage>
</organism>
<gene>
    <name evidence="2" type="ORF">MMH89_01055</name>
</gene>
<reference evidence="2 3" key="1">
    <citation type="journal article" date="2022" name="Nat. Microbiol.">
        <title>The microbiome of a bacterivorous marine choanoflagellate contains a resource-demanding obligate bacterial associate.</title>
        <authorList>
            <person name="Needham D.M."/>
            <person name="Poirier C."/>
            <person name="Bachy C."/>
            <person name="George E.E."/>
            <person name="Wilken S."/>
            <person name="Yung C.C.M."/>
            <person name="Limardo A.J."/>
            <person name="Morando M."/>
            <person name="Sudek L."/>
            <person name="Malmstrom R.R."/>
            <person name="Keeling P.J."/>
            <person name="Santoro A.E."/>
            <person name="Worden A.Z."/>
        </authorList>
    </citation>
    <scope>NUCLEOTIDE SEQUENCE [LARGE SCALE GENOMIC DNA]</scope>
    <source>
        <strain evidence="2 3">Comchoano-1</strain>
    </source>
</reference>
<evidence type="ECO:0000256" key="1">
    <source>
        <dbReference type="SAM" id="SignalP"/>
    </source>
</evidence>